<comment type="caution">
    <text evidence="3">The sequence shown here is derived from an EMBL/GenBank/DDBJ whole genome shotgun (WGS) entry which is preliminary data.</text>
</comment>
<accession>A0A134AKE9</accession>
<name>A0A134AKE9_9FIRM</name>
<dbReference type="OrthoDB" id="9811121at2"/>
<dbReference type="PANTHER" id="PTHR23088">
    <property type="entry name" value="NITRILASE-RELATED"/>
    <property type="match status" value="1"/>
</dbReference>
<dbReference type="Pfam" id="PF00795">
    <property type="entry name" value="CN_hydrolase"/>
    <property type="match status" value="1"/>
</dbReference>
<keyword evidence="3" id="KW-0378">Hydrolase</keyword>
<sequence>MKVSIVQAGIGPMTLSENRKVIFDDMDEALSSNPDVIVLPEMWNSGFYPEKFTDHDDYKESELQQALSDFARSHNVNLVAGSITVREGEGRANRSFIYDREGHLLGTYDKAHLFPVGEEKNLFTPGDHNLSFALDGIDCGIITCFELRMPEWVRLAVSGKAKVLFVPMAWGLSRVPHMHLFAKARAVENQCFVVAVNCTKMGDYHAMGGGGSCIYGPAGEEILMTGTEEAVKTVTLDLMRIEKEKSFFDLYHERRPELYKGLIQ</sequence>
<dbReference type="AlphaFoldDB" id="A0A134AKE9"/>
<proteinExistence type="inferred from homology"/>
<comment type="similarity">
    <text evidence="1">Belongs to the carbon-nitrogen hydrolase superfamily. NIT1/NIT2 family.</text>
</comment>
<dbReference type="InterPro" id="IPR036526">
    <property type="entry name" value="C-N_Hydrolase_sf"/>
</dbReference>
<dbReference type="SUPFAM" id="SSF56317">
    <property type="entry name" value="Carbon-nitrogen hydrolase"/>
    <property type="match status" value="1"/>
</dbReference>
<dbReference type="PANTHER" id="PTHR23088:SF27">
    <property type="entry name" value="DEAMINATED GLUTATHIONE AMIDASE"/>
    <property type="match status" value="1"/>
</dbReference>
<feature type="domain" description="CN hydrolase" evidence="2">
    <location>
        <begin position="1"/>
        <end position="238"/>
    </location>
</feature>
<dbReference type="Gene3D" id="3.60.110.10">
    <property type="entry name" value="Carbon-nitrogen hydrolase"/>
    <property type="match status" value="1"/>
</dbReference>
<dbReference type="PROSITE" id="PS50263">
    <property type="entry name" value="CN_HYDROLASE"/>
    <property type="match status" value="1"/>
</dbReference>
<evidence type="ECO:0000313" key="3">
    <source>
        <dbReference type="EMBL" id="KXB68203.1"/>
    </source>
</evidence>
<dbReference type="Proteomes" id="UP000070442">
    <property type="component" value="Unassembled WGS sequence"/>
</dbReference>
<dbReference type="PATRIC" id="fig|755172.3.peg.217"/>
<evidence type="ECO:0000256" key="1">
    <source>
        <dbReference type="ARBA" id="ARBA00010613"/>
    </source>
</evidence>
<evidence type="ECO:0000259" key="2">
    <source>
        <dbReference type="PROSITE" id="PS50263"/>
    </source>
</evidence>
<protein>
    <submittedName>
        <fullName evidence="3">Hydrolase, carbon-nitrogen family</fullName>
    </submittedName>
</protein>
<dbReference type="STRING" id="755172.HMPREF1863_00224"/>
<dbReference type="InterPro" id="IPR003010">
    <property type="entry name" value="C-N_Hydrolase"/>
</dbReference>
<keyword evidence="4" id="KW-1185">Reference proteome</keyword>
<gene>
    <name evidence="3" type="ORF">HMPREF1863_00224</name>
</gene>
<dbReference type="GO" id="GO:0016787">
    <property type="term" value="F:hydrolase activity"/>
    <property type="evidence" value="ECO:0007669"/>
    <property type="project" value="UniProtKB-KW"/>
</dbReference>
<dbReference type="RefSeq" id="WP_068366446.1">
    <property type="nucleotide sequence ID" value="NZ_CAMYBE010000003.1"/>
</dbReference>
<evidence type="ECO:0000313" key="4">
    <source>
        <dbReference type="Proteomes" id="UP000070442"/>
    </source>
</evidence>
<organism evidence="3 4">
    <name type="scientific">Aedoeadaptatus coxii</name>
    <dbReference type="NCBI Taxonomy" id="755172"/>
    <lineage>
        <taxon>Bacteria</taxon>
        <taxon>Bacillati</taxon>
        <taxon>Bacillota</taxon>
        <taxon>Tissierellia</taxon>
        <taxon>Tissierellales</taxon>
        <taxon>Peptoniphilaceae</taxon>
        <taxon>Aedoeadaptatus</taxon>
    </lineage>
</organism>
<reference evidence="4" key="1">
    <citation type="submission" date="2016-01" db="EMBL/GenBank/DDBJ databases">
        <authorList>
            <person name="Mitreva M."/>
            <person name="Pepin K.H."/>
            <person name="Mihindukulasuriya K.A."/>
            <person name="Fulton R."/>
            <person name="Fronick C."/>
            <person name="O'Laughlin M."/>
            <person name="Miner T."/>
            <person name="Herter B."/>
            <person name="Rosa B.A."/>
            <person name="Cordes M."/>
            <person name="Tomlinson C."/>
            <person name="Wollam A."/>
            <person name="Palsikar V.B."/>
            <person name="Mardis E.R."/>
            <person name="Wilson R.K."/>
        </authorList>
    </citation>
    <scope>NUCLEOTIDE SEQUENCE [LARGE SCALE GENOMIC DNA]</scope>
    <source>
        <strain evidence="4">DNF00729</strain>
    </source>
</reference>
<dbReference type="EMBL" id="LSDG01000005">
    <property type="protein sequence ID" value="KXB68203.1"/>
    <property type="molecule type" value="Genomic_DNA"/>
</dbReference>